<dbReference type="AlphaFoldDB" id="A0A014QQK1"/>
<name>A0A014QQK1_9HYPO</name>
<feature type="region of interest" description="Disordered" evidence="1">
    <location>
        <begin position="83"/>
        <end position="113"/>
    </location>
</feature>
<feature type="compositionally biased region" description="Basic and acidic residues" evidence="1">
    <location>
        <begin position="94"/>
        <end position="107"/>
    </location>
</feature>
<evidence type="ECO:0000313" key="2">
    <source>
        <dbReference type="EMBL" id="EXU94936.1"/>
    </source>
</evidence>
<organism evidence="2 3">
    <name type="scientific">Metarhizium robertsii</name>
    <dbReference type="NCBI Taxonomy" id="568076"/>
    <lineage>
        <taxon>Eukaryota</taxon>
        <taxon>Fungi</taxon>
        <taxon>Dikarya</taxon>
        <taxon>Ascomycota</taxon>
        <taxon>Pezizomycotina</taxon>
        <taxon>Sordariomycetes</taxon>
        <taxon>Hypocreomycetidae</taxon>
        <taxon>Hypocreales</taxon>
        <taxon>Clavicipitaceae</taxon>
        <taxon>Metarhizium</taxon>
    </lineage>
</organism>
<accession>A0A014QQK1</accession>
<dbReference type="EMBL" id="JELW01000124">
    <property type="protein sequence ID" value="EXU94936.1"/>
    <property type="molecule type" value="Genomic_DNA"/>
</dbReference>
<gene>
    <name evidence="2" type="ORF">X797_011982</name>
</gene>
<dbReference type="HOGENOM" id="CLU_2134110_0_0_1"/>
<comment type="caution">
    <text evidence="2">The sequence shown here is derived from an EMBL/GenBank/DDBJ whole genome shotgun (WGS) entry which is preliminary data.</text>
</comment>
<reference evidence="2 3" key="1">
    <citation type="submission" date="2014-02" db="EMBL/GenBank/DDBJ databases">
        <title>The genome sequence of the entomopathogenic fungus Metarhizium robertsii ARSEF 2575.</title>
        <authorList>
            <person name="Giuliano Garisto Donzelli B."/>
            <person name="Roe B.A."/>
            <person name="Macmil S.L."/>
            <person name="Krasnoff S.B."/>
            <person name="Gibson D.M."/>
        </authorList>
    </citation>
    <scope>NUCLEOTIDE SEQUENCE [LARGE SCALE GENOMIC DNA]</scope>
    <source>
        <strain evidence="2 3">ARSEF 2575</strain>
    </source>
</reference>
<evidence type="ECO:0000313" key="3">
    <source>
        <dbReference type="Proteomes" id="UP000030151"/>
    </source>
</evidence>
<dbReference type="Proteomes" id="UP000030151">
    <property type="component" value="Unassembled WGS sequence"/>
</dbReference>
<protein>
    <submittedName>
        <fullName evidence="2">Uncharacterized protein</fullName>
    </submittedName>
</protein>
<proteinExistence type="predicted"/>
<sequence>MGARSGKHGRVACKFSPHYQAANSTMGGKIFTGESCVEMWFISKALTVYCYPSAGCAGDAIYWTKLVYGAGCGGSRKRRARVEGAETTFSLSPPEKKETKEREHDSAVMDGFI</sequence>
<evidence type="ECO:0000256" key="1">
    <source>
        <dbReference type="SAM" id="MobiDB-lite"/>
    </source>
</evidence>